<dbReference type="Gene3D" id="1.10.357.10">
    <property type="entry name" value="Tetracycline Repressor, domain 2"/>
    <property type="match status" value="1"/>
</dbReference>
<dbReference type="InterPro" id="IPR009057">
    <property type="entry name" value="Homeodomain-like_sf"/>
</dbReference>
<comment type="caution">
    <text evidence="3">The sequence shown here is derived from an EMBL/GenBank/DDBJ whole genome shotgun (WGS) entry which is preliminary data.</text>
</comment>
<proteinExistence type="predicted"/>
<dbReference type="PANTHER" id="PTHR30055:SF146">
    <property type="entry name" value="HTH-TYPE TRANSCRIPTIONAL DUAL REGULATOR CECR"/>
    <property type="match status" value="1"/>
</dbReference>
<keyword evidence="4" id="KW-1185">Reference proteome</keyword>
<evidence type="ECO:0000256" key="1">
    <source>
        <dbReference type="ARBA" id="ARBA00023125"/>
    </source>
</evidence>
<dbReference type="InterPro" id="IPR050109">
    <property type="entry name" value="HTH-type_TetR-like_transc_reg"/>
</dbReference>
<protein>
    <submittedName>
        <fullName evidence="3">TetR/AcrR family transcriptional regulator</fullName>
    </submittedName>
</protein>
<feature type="domain" description="HTH tetR-type" evidence="2">
    <location>
        <begin position="12"/>
        <end position="49"/>
    </location>
</feature>
<dbReference type="EMBL" id="JAILXK010000002">
    <property type="protein sequence ID" value="MBY4637434.1"/>
    <property type="molecule type" value="Genomic_DNA"/>
</dbReference>
<accession>A0ABS7MEP9</accession>
<keyword evidence="1" id="KW-0238">DNA-binding</keyword>
<evidence type="ECO:0000313" key="4">
    <source>
        <dbReference type="Proteomes" id="UP001166571"/>
    </source>
</evidence>
<dbReference type="Pfam" id="PF00440">
    <property type="entry name" value="TetR_N"/>
    <property type="match status" value="1"/>
</dbReference>
<dbReference type="PANTHER" id="PTHR30055">
    <property type="entry name" value="HTH-TYPE TRANSCRIPTIONAL REGULATOR RUTR"/>
    <property type="match status" value="1"/>
</dbReference>
<dbReference type="RefSeq" id="WP_201928465.1">
    <property type="nucleotide sequence ID" value="NZ_JAERPO010000002.1"/>
</dbReference>
<gene>
    <name evidence="3" type="ORF">K5P26_09810</name>
</gene>
<reference evidence="3" key="1">
    <citation type="submission" date="2021-08" db="EMBL/GenBank/DDBJ databases">
        <title>Sphingopyxis panaciterrulae sp. nov., isolated from the surface water of the Yellow Sea.</title>
        <authorList>
            <person name="Gao Z."/>
            <person name="Zhang D."/>
            <person name="Zhang A."/>
        </authorList>
    </citation>
    <scope>NUCLEOTIDE SEQUENCE</scope>
    <source>
        <strain evidence="3">XHP0097</strain>
    </source>
</reference>
<dbReference type="SUPFAM" id="SSF46689">
    <property type="entry name" value="Homeodomain-like"/>
    <property type="match status" value="1"/>
</dbReference>
<evidence type="ECO:0000259" key="2">
    <source>
        <dbReference type="Pfam" id="PF00440"/>
    </source>
</evidence>
<organism evidence="3 4">
    <name type="scientific">Sphingopyxis jiangsuensis</name>
    <dbReference type="NCBI Taxonomy" id="2871171"/>
    <lineage>
        <taxon>Bacteria</taxon>
        <taxon>Pseudomonadati</taxon>
        <taxon>Pseudomonadota</taxon>
        <taxon>Alphaproteobacteria</taxon>
        <taxon>Sphingomonadales</taxon>
        <taxon>Sphingomonadaceae</taxon>
        <taxon>Sphingopyxis</taxon>
    </lineage>
</organism>
<sequence>MPSKLPFEPVVATFARHGYRKTAMGDVATALGVSRQLLYNRFGSKQALADWAQASLIDASLSAALAAVEQPSKTLADRLADALDQWVGRHMDALNLSPSGADAVPMLRRESDAMTRAAERRLIAAMTDAIRLSGPGAAVARAGSMAQALCWTARGLVHAVPDHATFRRQIDHILGALVAR</sequence>
<dbReference type="InterPro" id="IPR001647">
    <property type="entry name" value="HTH_TetR"/>
</dbReference>
<dbReference type="Proteomes" id="UP001166571">
    <property type="component" value="Unassembled WGS sequence"/>
</dbReference>
<name>A0ABS7MEP9_9SPHN</name>
<evidence type="ECO:0000313" key="3">
    <source>
        <dbReference type="EMBL" id="MBY4637434.1"/>
    </source>
</evidence>